<dbReference type="InterPro" id="IPR055558">
    <property type="entry name" value="DUF7134"/>
</dbReference>
<keyword evidence="6" id="KW-0418">Kinase</keyword>
<gene>
    <name evidence="14" type="ORF">GCM10009843_36300</name>
</gene>
<comment type="catalytic activity">
    <reaction evidence="1">
        <text>ATP + protein L-histidine = ADP + protein N-phospho-L-histidine.</text>
        <dbReference type="EC" id="2.7.13.3"/>
    </reaction>
</comment>
<sequence length="570" mass="59283">MPRSAVAIALLLTAVLAPVAAVARGWDWYVGGPLMVLLPVIGGYAAGAWLPRRWSVAGVVGAAAILVAVNQARGDLYHWIDDMVFFLVVVGGPAAAGAAVTRRARQVRRLRRLQAELEELERIDVAAARLDEQSRVIAEVHAGIAEQIAAIAIRAEGARRAADVTALAAIESEARSVLDRLRDALGSMRASDAPPPTPSAVPARPALGPTVLDVLVPAGLGIAMAVETTVSSDARGPAWANALAALAVAAPLVARRSHPIAATAASAAAGVVLSAFLTPVPATVTGVALLTVMLYGVGAWCRRWWWILGWVIGASGTVAMEWVSGPSSEAAGGDDEWIILFWTVGAVAVGRITAGWQERVRQTEDVVAALESGRGAAVRLAVAREREALASELHDTVAHAMTVVCLQAGAQQRVGGRQDEALQVVATVAERSLVELREGLEAMESAENPLDRSRIAALGRRVGVDLHVSADEAGSGPAAALAHRVIREAIVNVARHAPGASASVRVHRSGNDLSIEVVDDGTSEGATLTGTGTGLRGLAETLETTGGKLEWGQREAGGFRVAALIPQERR</sequence>
<feature type="transmembrane region" description="Helical" evidence="10">
    <location>
        <begin position="304"/>
        <end position="325"/>
    </location>
</feature>
<dbReference type="EMBL" id="BAAAQQ010000013">
    <property type="protein sequence ID" value="GAA2132103.1"/>
    <property type="molecule type" value="Genomic_DNA"/>
</dbReference>
<feature type="coiled-coil region" evidence="9">
    <location>
        <begin position="103"/>
        <end position="133"/>
    </location>
</feature>
<evidence type="ECO:0000256" key="1">
    <source>
        <dbReference type="ARBA" id="ARBA00000085"/>
    </source>
</evidence>
<dbReference type="InterPro" id="IPR011712">
    <property type="entry name" value="Sig_transdc_His_kin_sub3_dim/P"/>
</dbReference>
<proteinExistence type="predicted"/>
<evidence type="ECO:0000256" key="7">
    <source>
        <dbReference type="ARBA" id="ARBA00022840"/>
    </source>
</evidence>
<evidence type="ECO:0000313" key="15">
    <source>
        <dbReference type="Proteomes" id="UP001500575"/>
    </source>
</evidence>
<feature type="transmembrane region" description="Helical" evidence="10">
    <location>
        <begin position="260"/>
        <end position="292"/>
    </location>
</feature>
<evidence type="ECO:0000259" key="12">
    <source>
        <dbReference type="Pfam" id="PF07730"/>
    </source>
</evidence>
<evidence type="ECO:0000256" key="10">
    <source>
        <dbReference type="SAM" id="Phobius"/>
    </source>
</evidence>
<dbReference type="InterPro" id="IPR050482">
    <property type="entry name" value="Sensor_HK_TwoCompSys"/>
</dbReference>
<feature type="transmembrane region" description="Helical" evidence="10">
    <location>
        <begin position="337"/>
        <end position="354"/>
    </location>
</feature>
<evidence type="ECO:0000313" key="14">
    <source>
        <dbReference type="EMBL" id="GAA2132103.1"/>
    </source>
</evidence>
<dbReference type="Pfam" id="PF07730">
    <property type="entry name" value="HisKA_3"/>
    <property type="match status" value="1"/>
</dbReference>
<keyword evidence="3" id="KW-0597">Phosphoprotein</keyword>
<keyword evidence="10" id="KW-0812">Transmembrane</keyword>
<feature type="transmembrane region" description="Helical" evidence="10">
    <location>
        <begin position="54"/>
        <end position="72"/>
    </location>
</feature>
<keyword evidence="4" id="KW-0808">Transferase</keyword>
<organism evidence="14 15">
    <name type="scientific">Nocardioides bigeumensis</name>
    <dbReference type="NCBI Taxonomy" id="433657"/>
    <lineage>
        <taxon>Bacteria</taxon>
        <taxon>Bacillati</taxon>
        <taxon>Actinomycetota</taxon>
        <taxon>Actinomycetes</taxon>
        <taxon>Propionibacteriales</taxon>
        <taxon>Nocardioidaceae</taxon>
        <taxon>Nocardioides</taxon>
    </lineage>
</organism>
<keyword evidence="10" id="KW-1133">Transmembrane helix</keyword>
<keyword evidence="10" id="KW-0472">Membrane</keyword>
<evidence type="ECO:0000256" key="8">
    <source>
        <dbReference type="ARBA" id="ARBA00023012"/>
    </source>
</evidence>
<evidence type="ECO:0000256" key="5">
    <source>
        <dbReference type="ARBA" id="ARBA00022741"/>
    </source>
</evidence>
<name>A0ABN2YTE9_9ACTN</name>
<dbReference type="PANTHER" id="PTHR24421:SF10">
    <property type="entry name" value="NITRATE_NITRITE SENSOR PROTEIN NARQ"/>
    <property type="match status" value="1"/>
</dbReference>
<feature type="domain" description="DUF7134" evidence="13">
    <location>
        <begin position="209"/>
        <end position="348"/>
    </location>
</feature>
<keyword evidence="5" id="KW-0547">Nucleotide-binding</keyword>
<evidence type="ECO:0000256" key="2">
    <source>
        <dbReference type="ARBA" id="ARBA00012438"/>
    </source>
</evidence>
<keyword evidence="9" id="KW-0175">Coiled coil</keyword>
<dbReference type="Pfam" id="PF23539">
    <property type="entry name" value="DUF7134"/>
    <property type="match status" value="1"/>
</dbReference>
<dbReference type="Pfam" id="PF02518">
    <property type="entry name" value="HATPase_c"/>
    <property type="match status" value="1"/>
</dbReference>
<dbReference type="Gene3D" id="3.30.565.10">
    <property type="entry name" value="Histidine kinase-like ATPase, C-terminal domain"/>
    <property type="match status" value="1"/>
</dbReference>
<dbReference type="Gene3D" id="1.20.5.1930">
    <property type="match status" value="1"/>
</dbReference>
<dbReference type="InterPro" id="IPR003594">
    <property type="entry name" value="HATPase_dom"/>
</dbReference>
<evidence type="ECO:0000256" key="3">
    <source>
        <dbReference type="ARBA" id="ARBA00022553"/>
    </source>
</evidence>
<comment type="caution">
    <text evidence="14">The sequence shown here is derived from an EMBL/GenBank/DDBJ whole genome shotgun (WGS) entry which is preliminary data.</text>
</comment>
<dbReference type="SUPFAM" id="SSF55874">
    <property type="entry name" value="ATPase domain of HSP90 chaperone/DNA topoisomerase II/histidine kinase"/>
    <property type="match status" value="1"/>
</dbReference>
<reference evidence="14 15" key="1">
    <citation type="journal article" date="2019" name="Int. J. Syst. Evol. Microbiol.">
        <title>The Global Catalogue of Microorganisms (GCM) 10K type strain sequencing project: providing services to taxonomists for standard genome sequencing and annotation.</title>
        <authorList>
            <consortium name="The Broad Institute Genomics Platform"/>
            <consortium name="The Broad Institute Genome Sequencing Center for Infectious Disease"/>
            <person name="Wu L."/>
            <person name="Ma J."/>
        </authorList>
    </citation>
    <scope>NUCLEOTIDE SEQUENCE [LARGE SCALE GENOMIC DNA]</scope>
    <source>
        <strain evidence="14 15">JCM 16021</strain>
    </source>
</reference>
<evidence type="ECO:0000259" key="11">
    <source>
        <dbReference type="Pfam" id="PF02518"/>
    </source>
</evidence>
<accession>A0ABN2YTE9</accession>
<feature type="domain" description="Signal transduction histidine kinase subgroup 3 dimerisation and phosphoacceptor" evidence="12">
    <location>
        <begin position="385"/>
        <end position="445"/>
    </location>
</feature>
<keyword evidence="15" id="KW-1185">Reference proteome</keyword>
<evidence type="ECO:0000256" key="4">
    <source>
        <dbReference type="ARBA" id="ARBA00022679"/>
    </source>
</evidence>
<keyword evidence="7" id="KW-0067">ATP-binding</keyword>
<keyword evidence="8" id="KW-0902">Two-component regulatory system</keyword>
<protein>
    <recommendedName>
        <fullName evidence="2">histidine kinase</fullName>
        <ecNumber evidence="2">2.7.13.3</ecNumber>
    </recommendedName>
</protein>
<dbReference type="PANTHER" id="PTHR24421">
    <property type="entry name" value="NITRATE/NITRITE SENSOR PROTEIN NARX-RELATED"/>
    <property type="match status" value="1"/>
</dbReference>
<feature type="transmembrane region" description="Helical" evidence="10">
    <location>
        <begin position="238"/>
        <end position="254"/>
    </location>
</feature>
<dbReference type="RefSeq" id="WP_344305233.1">
    <property type="nucleotide sequence ID" value="NZ_BAAAQQ010000013.1"/>
</dbReference>
<evidence type="ECO:0000259" key="13">
    <source>
        <dbReference type="Pfam" id="PF23539"/>
    </source>
</evidence>
<feature type="transmembrane region" description="Helical" evidence="10">
    <location>
        <begin position="31"/>
        <end position="47"/>
    </location>
</feature>
<evidence type="ECO:0000256" key="9">
    <source>
        <dbReference type="SAM" id="Coils"/>
    </source>
</evidence>
<dbReference type="EC" id="2.7.13.3" evidence="2"/>
<feature type="transmembrane region" description="Helical" evidence="10">
    <location>
        <begin position="84"/>
        <end position="101"/>
    </location>
</feature>
<dbReference type="Proteomes" id="UP001500575">
    <property type="component" value="Unassembled WGS sequence"/>
</dbReference>
<feature type="domain" description="Histidine kinase/HSP90-like ATPase" evidence="11">
    <location>
        <begin position="482"/>
        <end position="568"/>
    </location>
</feature>
<dbReference type="InterPro" id="IPR036890">
    <property type="entry name" value="HATPase_C_sf"/>
</dbReference>
<evidence type="ECO:0000256" key="6">
    <source>
        <dbReference type="ARBA" id="ARBA00022777"/>
    </source>
</evidence>